<evidence type="ECO:0000313" key="2">
    <source>
        <dbReference type="Proteomes" id="UP001500547"/>
    </source>
</evidence>
<organism evidence="1 2">
    <name type="scientific">Viridibacterium curvum</name>
    <dbReference type="NCBI Taxonomy" id="1101404"/>
    <lineage>
        <taxon>Bacteria</taxon>
        <taxon>Pseudomonadati</taxon>
        <taxon>Pseudomonadota</taxon>
        <taxon>Betaproteobacteria</taxon>
        <taxon>Rhodocyclales</taxon>
        <taxon>Rhodocyclaceae</taxon>
        <taxon>Viridibacterium</taxon>
    </lineage>
</organism>
<sequence>MTTKSKAAPLQTTAAAKGMKNMTTAKPAQNALVKQTAPSKKGNVLVTALEGILNEKQARARRNGATESNLKMRAHLWPGLDEKRLWLRTDKTRKGFTTMPRTMALIVNLIDDISKQVTSGKAVPAGKAYLVLWCRVFDEGFVKIDNEAAAALEAGYAGERNVTTWRQHLAVLRDLGFIDCKNGPAGPYQYILLYNPYQVIKNLNAKNMIQQGAYTALFQRAIDVRATDLTEE</sequence>
<accession>A0ABP9QU74</accession>
<evidence type="ECO:0008006" key="3">
    <source>
        <dbReference type="Google" id="ProtNLM"/>
    </source>
</evidence>
<comment type="caution">
    <text evidence="1">The sequence shown here is derived from an EMBL/GenBank/DDBJ whole genome shotgun (WGS) entry which is preliminary data.</text>
</comment>
<dbReference type="Proteomes" id="UP001500547">
    <property type="component" value="Unassembled WGS sequence"/>
</dbReference>
<keyword evidence="2" id="KW-1185">Reference proteome</keyword>
<dbReference type="EMBL" id="BAABLD010000008">
    <property type="protein sequence ID" value="GAA5167518.1"/>
    <property type="molecule type" value="Genomic_DNA"/>
</dbReference>
<evidence type="ECO:0000313" key="1">
    <source>
        <dbReference type="EMBL" id="GAA5167518.1"/>
    </source>
</evidence>
<protein>
    <recommendedName>
        <fullName evidence="3">Replication protein</fullName>
    </recommendedName>
</protein>
<dbReference type="RefSeq" id="WP_345533458.1">
    <property type="nucleotide sequence ID" value="NZ_BAABLD010000008.1"/>
</dbReference>
<reference evidence="2" key="1">
    <citation type="journal article" date="2019" name="Int. J. Syst. Evol. Microbiol.">
        <title>The Global Catalogue of Microorganisms (GCM) 10K type strain sequencing project: providing services to taxonomists for standard genome sequencing and annotation.</title>
        <authorList>
            <consortium name="The Broad Institute Genomics Platform"/>
            <consortium name="The Broad Institute Genome Sequencing Center for Infectious Disease"/>
            <person name="Wu L."/>
            <person name="Ma J."/>
        </authorList>
    </citation>
    <scope>NUCLEOTIDE SEQUENCE [LARGE SCALE GENOMIC DNA]</scope>
    <source>
        <strain evidence="2">JCM 18715</strain>
    </source>
</reference>
<gene>
    <name evidence="1" type="ORF">GCM10025770_26270</name>
</gene>
<proteinExistence type="predicted"/>
<name>A0ABP9QU74_9RHOO</name>